<dbReference type="PATRIC" id="fig|1075402.3.peg.2248"/>
<sequence length="495" mass="51885">MADIAVIGAGMGGMAAAARLSVAGHRVVVYERADTFGGGVRRYERAGFGFDTGPGLLVLPAVYRDLFVKTGRESLEDRLRLTRLEPVARHHFADGTIVTLPASHGGVRGALDAALGAGTGARWSELLDRARTTWEATRRPLLEEPLSSAPAATGGAGAGQEPRRDPYPAMRRRGLLRRRPPTLAEVAADELRDPRLVALLGSHALAHGLLPERTPASAAVLAYLEQTFGCWYVAGGMRALAQAVYERCTTRGVDFRFGTGVARVRDRDGRAAGLELTDGRTVPADLVVRAGGGPELGADQASGVDGPNRFGDALAEAHPAARAGRSASARFTVLLALRGARPYDTPHRTVVHDARHTVTVLRPDDPLLRPDDAHESVVLSVPVREPVVAPETLAEELLAVVDDAGLGLRERELWRVVRTPADNAAETGTPGGLVPAPALAGGDGAFLRPANRTPLDGLYLAGGWAHPGGGLAHAGMSGALVAGLIVAGDDWRGSS</sequence>
<evidence type="ECO:0000256" key="1">
    <source>
        <dbReference type="SAM" id="MobiDB-lite"/>
    </source>
</evidence>
<name>A0A1E7KCU1_9ACTN</name>
<comment type="caution">
    <text evidence="3">The sequence shown here is derived from an EMBL/GenBank/DDBJ whole genome shotgun (WGS) entry which is preliminary data.</text>
</comment>
<dbReference type="InterPro" id="IPR036188">
    <property type="entry name" value="FAD/NAD-bd_sf"/>
</dbReference>
<dbReference type="Gene3D" id="3.50.50.60">
    <property type="entry name" value="FAD/NAD(P)-binding domain"/>
    <property type="match status" value="2"/>
</dbReference>
<keyword evidence="4" id="KW-1185">Reference proteome</keyword>
<dbReference type="Pfam" id="PF01593">
    <property type="entry name" value="Amino_oxidase"/>
    <property type="match status" value="1"/>
</dbReference>
<accession>A0A1E7KCU1</accession>
<dbReference type="GO" id="GO:0016491">
    <property type="term" value="F:oxidoreductase activity"/>
    <property type="evidence" value="ECO:0007669"/>
    <property type="project" value="InterPro"/>
</dbReference>
<dbReference type="STRING" id="1075402.AN216_16555"/>
<dbReference type="OrthoDB" id="9774675at2"/>
<dbReference type="EMBL" id="LJGU01000131">
    <property type="protein sequence ID" value="OEV01657.1"/>
    <property type="molecule type" value="Genomic_DNA"/>
</dbReference>
<dbReference type="InterPro" id="IPR002937">
    <property type="entry name" value="Amino_oxidase"/>
</dbReference>
<evidence type="ECO:0000313" key="3">
    <source>
        <dbReference type="EMBL" id="OEV01657.1"/>
    </source>
</evidence>
<feature type="domain" description="Amine oxidase" evidence="2">
    <location>
        <begin position="11"/>
        <end position="296"/>
    </location>
</feature>
<dbReference type="RefSeq" id="WP_070197451.1">
    <property type="nucleotide sequence ID" value="NZ_LJGU01000131.1"/>
</dbReference>
<protein>
    <submittedName>
        <fullName evidence="3">Phytoene dehydrogenase</fullName>
    </submittedName>
</protein>
<organism evidence="3 4">
    <name type="scientific">Streptomyces oceani</name>
    <dbReference type="NCBI Taxonomy" id="1075402"/>
    <lineage>
        <taxon>Bacteria</taxon>
        <taxon>Bacillati</taxon>
        <taxon>Actinomycetota</taxon>
        <taxon>Actinomycetes</taxon>
        <taxon>Kitasatosporales</taxon>
        <taxon>Streptomycetaceae</taxon>
        <taxon>Streptomyces</taxon>
    </lineage>
</organism>
<dbReference type="AlphaFoldDB" id="A0A1E7KCU1"/>
<feature type="region of interest" description="Disordered" evidence="1">
    <location>
        <begin position="141"/>
        <end position="167"/>
    </location>
</feature>
<dbReference type="SUPFAM" id="SSF51905">
    <property type="entry name" value="FAD/NAD(P)-binding domain"/>
    <property type="match status" value="1"/>
</dbReference>
<gene>
    <name evidence="3" type="ORF">AN216_16555</name>
</gene>
<proteinExistence type="predicted"/>
<dbReference type="Proteomes" id="UP000176101">
    <property type="component" value="Unassembled WGS sequence"/>
</dbReference>
<dbReference type="PANTHER" id="PTHR43734">
    <property type="entry name" value="PHYTOENE DESATURASE"/>
    <property type="match status" value="1"/>
</dbReference>
<reference evidence="3 4" key="1">
    <citation type="journal article" date="2016" name="Front. Microbiol.">
        <title>Comparative Genomics Analysis of Streptomyces Species Reveals Their Adaptation to the Marine Environment and Their Diversity at the Genomic Level.</title>
        <authorList>
            <person name="Tian X."/>
            <person name="Zhang Z."/>
            <person name="Yang T."/>
            <person name="Chen M."/>
            <person name="Li J."/>
            <person name="Chen F."/>
            <person name="Yang J."/>
            <person name="Li W."/>
            <person name="Zhang B."/>
            <person name="Zhang Z."/>
            <person name="Wu J."/>
            <person name="Zhang C."/>
            <person name="Long L."/>
            <person name="Xiao J."/>
        </authorList>
    </citation>
    <scope>NUCLEOTIDE SEQUENCE [LARGE SCALE GENOMIC DNA]</scope>
    <source>
        <strain evidence="3 4">SCSIO 02100</strain>
    </source>
</reference>
<evidence type="ECO:0000313" key="4">
    <source>
        <dbReference type="Proteomes" id="UP000176101"/>
    </source>
</evidence>
<evidence type="ECO:0000259" key="2">
    <source>
        <dbReference type="Pfam" id="PF01593"/>
    </source>
</evidence>
<dbReference type="PANTHER" id="PTHR43734:SF1">
    <property type="entry name" value="PHYTOENE DESATURASE"/>
    <property type="match status" value="1"/>
</dbReference>